<dbReference type="Proteomes" id="UP001498476">
    <property type="component" value="Unassembled WGS sequence"/>
</dbReference>
<reference evidence="2 3" key="1">
    <citation type="journal article" date="2025" name="Microbiol. Resour. Announc.">
        <title>Draft genome sequences for Neonectria magnoliae and Neonectria punicea, canker pathogens of Liriodendron tulipifera and Acer saccharum in West Virginia.</title>
        <authorList>
            <person name="Petronek H.M."/>
            <person name="Kasson M.T."/>
            <person name="Metheny A.M."/>
            <person name="Stauder C.M."/>
            <person name="Lovett B."/>
            <person name="Lynch S.C."/>
            <person name="Garnas J.R."/>
            <person name="Kasson L.R."/>
            <person name="Stajich J.E."/>
        </authorList>
    </citation>
    <scope>NUCLEOTIDE SEQUENCE [LARGE SCALE GENOMIC DNA]</scope>
    <source>
        <strain evidence="2 3">NRRL 64653</strain>
    </source>
</reference>
<feature type="compositionally biased region" description="Polar residues" evidence="1">
    <location>
        <begin position="102"/>
        <end position="124"/>
    </location>
</feature>
<dbReference type="EMBL" id="JAZAVJ010000380">
    <property type="protein sequence ID" value="KAK7398092.1"/>
    <property type="molecule type" value="Genomic_DNA"/>
</dbReference>
<accession>A0ABR1GIM4</accession>
<proteinExistence type="predicted"/>
<feature type="region of interest" description="Disordered" evidence="1">
    <location>
        <begin position="80"/>
        <end position="176"/>
    </location>
</feature>
<feature type="compositionally biased region" description="Polar residues" evidence="1">
    <location>
        <begin position="149"/>
        <end position="159"/>
    </location>
</feature>
<comment type="caution">
    <text evidence="2">The sequence shown here is derived from an EMBL/GenBank/DDBJ whole genome shotgun (WGS) entry which is preliminary data.</text>
</comment>
<evidence type="ECO:0000256" key="1">
    <source>
        <dbReference type="SAM" id="MobiDB-lite"/>
    </source>
</evidence>
<keyword evidence="3" id="KW-1185">Reference proteome</keyword>
<feature type="compositionally biased region" description="Polar residues" evidence="1">
    <location>
        <begin position="80"/>
        <end position="93"/>
    </location>
</feature>
<organism evidence="2 3">
    <name type="scientific">Neonectria punicea</name>
    <dbReference type="NCBI Taxonomy" id="979145"/>
    <lineage>
        <taxon>Eukaryota</taxon>
        <taxon>Fungi</taxon>
        <taxon>Dikarya</taxon>
        <taxon>Ascomycota</taxon>
        <taxon>Pezizomycotina</taxon>
        <taxon>Sordariomycetes</taxon>
        <taxon>Hypocreomycetidae</taxon>
        <taxon>Hypocreales</taxon>
        <taxon>Nectriaceae</taxon>
        <taxon>Neonectria</taxon>
    </lineage>
</organism>
<evidence type="ECO:0000313" key="3">
    <source>
        <dbReference type="Proteomes" id="UP001498476"/>
    </source>
</evidence>
<evidence type="ECO:0000313" key="2">
    <source>
        <dbReference type="EMBL" id="KAK7398092.1"/>
    </source>
</evidence>
<sequence>MGAIIHLDDFLGQYHDEVYQGEREGYARSLLNEEPLIPNVYEPIEEEESSRARSASPRLESGTSLSVELCIEYAHNPYSSHQNTELVKTSGQRKTPEGRTKPTYSAQLSNRFQGNNTFSNQTDKTSTKRRLKDGYLGQQRSDTGWKPTKLQSRQSSWQNWRDAGDRLFGNSSRNRQ</sequence>
<gene>
    <name evidence="2" type="ORF">QQX98_012544</name>
</gene>
<name>A0ABR1GIM4_9HYPO</name>
<protein>
    <submittedName>
        <fullName evidence="2">Uncharacterized protein</fullName>
    </submittedName>
</protein>